<evidence type="ECO:0000256" key="6">
    <source>
        <dbReference type="ARBA" id="ARBA00023128"/>
    </source>
</evidence>
<dbReference type="PANTHER" id="PTHR13184">
    <property type="entry name" value="37S RIBOSOMAL PROTEIN S22"/>
    <property type="match status" value="1"/>
</dbReference>
<dbReference type="OrthoDB" id="421327at2759"/>
<gene>
    <name evidence="8" type="ORF">B4U80_08487</name>
</gene>
<evidence type="ECO:0000313" key="9">
    <source>
        <dbReference type="Proteomes" id="UP000288716"/>
    </source>
</evidence>
<organism evidence="8 9">
    <name type="scientific">Leptotrombidium deliense</name>
    <dbReference type="NCBI Taxonomy" id="299467"/>
    <lineage>
        <taxon>Eukaryota</taxon>
        <taxon>Metazoa</taxon>
        <taxon>Ecdysozoa</taxon>
        <taxon>Arthropoda</taxon>
        <taxon>Chelicerata</taxon>
        <taxon>Arachnida</taxon>
        <taxon>Acari</taxon>
        <taxon>Acariformes</taxon>
        <taxon>Trombidiformes</taxon>
        <taxon>Prostigmata</taxon>
        <taxon>Anystina</taxon>
        <taxon>Parasitengona</taxon>
        <taxon>Trombiculoidea</taxon>
        <taxon>Trombiculidae</taxon>
        <taxon>Leptotrombidium</taxon>
    </lineage>
</organism>
<evidence type="ECO:0000256" key="2">
    <source>
        <dbReference type="ARBA" id="ARBA00022723"/>
    </source>
</evidence>
<name>A0A443SB88_9ACAR</name>
<evidence type="ECO:0000256" key="3">
    <source>
        <dbReference type="ARBA" id="ARBA00022946"/>
    </source>
</evidence>
<dbReference type="GO" id="GO:0051536">
    <property type="term" value="F:iron-sulfur cluster binding"/>
    <property type="evidence" value="ECO:0007669"/>
    <property type="project" value="UniProtKB-KW"/>
</dbReference>
<dbReference type="Proteomes" id="UP000288716">
    <property type="component" value="Unassembled WGS sequence"/>
</dbReference>
<keyword evidence="2" id="KW-0479">Metal-binding</keyword>
<keyword evidence="3" id="KW-0809">Transit peptide</keyword>
<keyword evidence="6" id="KW-0496">Mitochondrion</keyword>
<evidence type="ECO:0000313" key="8">
    <source>
        <dbReference type="EMBL" id="RWS24819.1"/>
    </source>
</evidence>
<accession>A0A443SB88</accession>
<comment type="caution">
    <text evidence="8">The sequence shown here is derived from an EMBL/GenBank/DDBJ whole genome shotgun (WGS) entry which is preliminary data.</text>
</comment>
<proteinExistence type="predicted"/>
<protein>
    <submittedName>
        <fullName evidence="8">RSM22-like protein: mitochondrial</fullName>
    </submittedName>
</protein>
<dbReference type="SUPFAM" id="SSF53335">
    <property type="entry name" value="S-adenosyl-L-methionine-dependent methyltransferases"/>
    <property type="match status" value="1"/>
</dbReference>
<dbReference type="GO" id="GO:0005763">
    <property type="term" value="C:mitochondrial small ribosomal subunit"/>
    <property type="evidence" value="ECO:0007669"/>
    <property type="project" value="TreeGrafter"/>
</dbReference>
<comment type="function">
    <text evidence="7">Mitochondrial ribosome (mitoribosome) assembly factor. Binds at the interface of the head and body domains of the mitochondrial small ribosomal subunit (mt-SSU), occluding the mRNA channel and preventing compaction of the head domain towards the body. Probable inactive methyltransferase: retains the characteristic folding and ability to bind S-adenosyl-L-methionine, but it probably lost its methyltransferase activity.</text>
</comment>
<keyword evidence="9" id="KW-1185">Reference proteome</keyword>
<dbReference type="GO" id="GO:0006412">
    <property type="term" value="P:translation"/>
    <property type="evidence" value="ECO:0007669"/>
    <property type="project" value="InterPro"/>
</dbReference>
<dbReference type="InterPro" id="IPR015324">
    <property type="entry name" value="Ribosomal_Rsm22-like"/>
</dbReference>
<dbReference type="InterPro" id="IPR029063">
    <property type="entry name" value="SAM-dependent_MTases_sf"/>
</dbReference>
<keyword evidence="5" id="KW-0411">Iron-sulfur</keyword>
<dbReference type="Pfam" id="PF09243">
    <property type="entry name" value="Rsm22"/>
    <property type="match status" value="1"/>
</dbReference>
<comment type="subcellular location">
    <subcellularLocation>
        <location evidence="1">Mitochondrion</location>
    </subcellularLocation>
</comment>
<dbReference type="GO" id="GO:0003735">
    <property type="term" value="F:structural constituent of ribosome"/>
    <property type="evidence" value="ECO:0007669"/>
    <property type="project" value="TreeGrafter"/>
</dbReference>
<evidence type="ECO:0000256" key="4">
    <source>
        <dbReference type="ARBA" id="ARBA00023004"/>
    </source>
</evidence>
<keyword evidence="4" id="KW-0408">Iron</keyword>
<dbReference type="EMBL" id="NCKV01004362">
    <property type="protein sequence ID" value="RWS24819.1"/>
    <property type="molecule type" value="Genomic_DNA"/>
</dbReference>
<dbReference type="VEuPathDB" id="VectorBase:LDEU007220"/>
<dbReference type="GO" id="GO:0046872">
    <property type="term" value="F:metal ion binding"/>
    <property type="evidence" value="ECO:0007669"/>
    <property type="project" value="UniProtKB-KW"/>
</dbReference>
<dbReference type="GO" id="GO:0008168">
    <property type="term" value="F:methyltransferase activity"/>
    <property type="evidence" value="ECO:0007669"/>
    <property type="project" value="InterPro"/>
</dbReference>
<evidence type="ECO:0000256" key="1">
    <source>
        <dbReference type="ARBA" id="ARBA00004173"/>
    </source>
</evidence>
<dbReference type="InterPro" id="IPR052571">
    <property type="entry name" value="Mt_RNA_Methyltransferase"/>
</dbReference>
<dbReference type="STRING" id="299467.A0A443SB88"/>
<evidence type="ECO:0000256" key="5">
    <source>
        <dbReference type="ARBA" id="ARBA00023014"/>
    </source>
</evidence>
<evidence type="ECO:0000256" key="7">
    <source>
        <dbReference type="ARBA" id="ARBA00045681"/>
    </source>
</evidence>
<dbReference type="PANTHER" id="PTHR13184:SF5">
    <property type="entry name" value="METHYLTRANSFERASE-LIKE PROTEIN 17, MITOCHONDRIAL"/>
    <property type="match status" value="1"/>
</dbReference>
<sequence length="439" mass="50795">MFFKCYSNSGFRQDTAVFTERLRHRKFPYEEHEIRAFEKEFREREEAKVEINESATEEEKAMLAKKIEDKVQFKLKHKISSNPILDYTDYNCALYLATRLAVNYAVLTAVFNEIKKDDPSFNPKTLFDFGSGLGTTMWVANEAWPKCFSEHFNVEACQQMIDISRSLLQLGKESNPLQFPGIFYREFLPVSSYIKYDLVVSAFSLLDLPTQSSRIHVIENLWEKTQDMLVLIEDGNPAGFAAILEARNFLLEKTGYDVTSTFHIHPEDIHVEKDNPHLHPTSHIVAPCPHHYPCPRQFTEGPILCNFVVPYINLDFGQQSPLEVKKHYYSYIVLRKGNKQASDVPSWPRIVQECKKRGEHVVCRLCAPDGKIHSINFTKAHHKGHLYRCARVSEHGDLLPVTVSEFEKEVEIRFKKNRKIKSSDSVNHDEIITNHQSDL</sequence>
<reference evidence="8 9" key="1">
    <citation type="journal article" date="2018" name="Gigascience">
        <title>Genomes of trombidid mites reveal novel predicted allergens and laterally-transferred genes associated with secondary metabolism.</title>
        <authorList>
            <person name="Dong X."/>
            <person name="Chaisiri K."/>
            <person name="Xia D."/>
            <person name="Armstrong S.D."/>
            <person name="Fang Y."/>
            <person name="Donnelly M.J."/>
            <person name="Kadowaki T."/>
            <person name="McGarry J.W."/>
            <person name="Darby A.C."/>
            <person name="Makepeace B.L."/>
        </authorList>
    </citation>
    <scope>NUCLEOTIDE SEQUENCE [LARGE SCALE GENOMIC DNA]</scope>
    <source>
        <strain evidence="8">UoL-UT</strain>
    </source>
</reference>
<dbReference type="AlphaFoldDB" id="A0A443SB88"/>